<protein>
    <submittedName>
        <fullName evidence="1">Uncharacterized protein</fullName>
    </submittedName>
</protein>
<dbReference type="KEGG" id="bfm:BP422_01640"/>
<accession>A0A220MBJ0</accession>
<organism evidence="1 2">
    <name type="scientific">Brevibacillus formosus</name>
    <dbReference type="NCBI Taxonomy" id="54913"/>
    <lineage>
        <taxon>Bacteria</taxon>
        <taxon>Bacillati</taxon>
        <taxon>Bacillota</taxon>
        <taxon>Bacilli</taxon>
        <taxon>Bacillales</taxon>
        <taxon>Paenibacillaceae</taxon>
        <taxon>Brevibacillus</taxon>
    </lineage>
</organism>
<proteinExistence type="predicted"/>
<dbReference type="Proteomes" id="UP000197781">
    <property type="component" value="Chromosome"/>
</dbReference>
<gene>
    <name evidence="1" type="ORF">BP422_01640</name>
</gene>
<sequence>MEFRLSIGSNLPREALGKLLYDIICDVLVMELSFDEIEVKDWSDSRHISIGFTYFSISINLDDEDDYIERYRKLNLETYGVDTNVDINIQFIARTFDIGWLKLLEVIGKLLRLNDQDLVVEDDSSYPLLKRIKGCLFINSNLDEFQTECMGKEKLELLNYPYLEKDFLQDNGHEK</sequence>
<dbReference type="EMBL" id="CP018145">
    <property type="protein sequence ID" value="ASJ52354.1"/>
    <property type="molecule type" value="Genomic_DNA"/>
</dbReference>
<reference evidence="1 2" key="1">
    <citation type="submission" date="2016-11" db="EMBL/GenBank/DDBJ databases">
        <authorList>
            <person name="Jaros S."/>
            <person name="Januszkiewicz K."/>
            <person name="Wedrychowicz H."/>
        </authorList>
    </citation>
    <scope>NUCLEOTIDE SEQUENCE [LARGE SCALE GENOMIC DNA]</scope>
    <source>
        <strain evidence="1 2">NF2</strain>
    </source>
</reference>
<dbReference type="RefSeq" id="WP_088906270.1">
    <property type="nucleotide sequence ID" value="NZ_CP018145.1"/>
</dbReference>
<dbReference type="AlphaFoldDB" id="A0A220MBJ0"/>
<evidence type="ECO:0000313" key="1">
    <source>
        <dbReference type="EMBL" id="ASJ52354.1"/>
    </source>
</evidence>
<evidence type="ECO:0000313" key="2">
    <source>
        <dbReference type="Proteomes" id="UP000197781"/>
    </source>
</evidence>
<name>A0A220MBJ0_9BACL</name>